<dbReference type="EMBL" id="ML976001">
    <property type="protein sequence ID" value="KAF1946781.1"/>
    <property type="molecule type" value="Genomic_DNA"/>
</dbReference>
<reference evidence="2" key="1">
    <citation type="journal article" date="2020" name="Stud. Mycol.">
        <title>101 Dothideomycetes genomes: a test case for predicting lifestyles and emergence of pathogens.</title>
        <authorList>
            <person name="Haridas S."/>
            <person name="Albert R."/>
            <person name="Binder M."/>
            <person name="Bloem J."/>
            <person name="Labutti K."/>
            <person name="Salamov A."/>
            <person name="Andreopoulos B."/>
            <person name="Baker S."/>
            <person name="Barry K."/>
            <person name="Bills G."/>
            <person name="Bluhm B."/>
            <person name="Cannon C."/>
            <person name="Castanera R."/>
            <person name="Culley D."/>
            <person name="Daum C."/>
            <person name="Ezra D."/>
            <person name="Gonzalez J."/>
            <person name="Henrissat B."/>
            <person name="Kuo A."/>
            <person name="Liang C."/>
            <person name="Lipzen A."/>
            <person name="Lutzoni F."/>
            <person name="Magnuson J."/>
            <person name="Mondo S."/>
            <person name="Nolan M."/>
            <person name="Ohm R."/>
            <person name="Pangilinan J."/>
            <person name="Park H.-J."/>
            <person name="Ramirez L."/>
            <person name="Alfaro M."/>
            <person name="Sun H."/>
            <person name="Tritt A."/>
            <person name="Yoshinaga Y."/>
            <person name="Zwiers L.-H."/>
            <person name="Turgeon B."/>
            <person name="Goodwin S."/>
            <person name="Spatafora J."/>
            <person name="Crous P."/>
            <person name="Grigoriev I."/>
        </authorList>
    </citation>
    <scope>NUCLEOTIDE SEQUENCE</scope>
    <source>
        <strain evidence="2">CBS 161.51</strain>
    </source>
</reference>
<evidence type="ECO:0000313" key="2">
    <source>
        <dbReference type="EMBL" id="KAF1946781.1"/>
    </source>
</evidence>
<gene>
    <name evidence="2" type="ORF">EJ02DRAFT_335169</name>
</gene>
<feature type="signal peptide" evidence="1">
    <location>
        <begin position="1"/>
        <end position="22"/>
    </location>
</feature>
<feature type="chain" id="PRO_5025637889" evidence="1">
    <location>
        <begin position="23"/>
        <end position="220"/>
    </location>
</feature>
<keyword evidence="1" id="KW-0732">Signal</keyword>
<proteinExistence type="predicted"/>
<keyword evidence="3" id="KW-1185">Reference proteome</keyword>
<evidence type="ECO:0000313" key="3">
    <source>
        <dbReference type="Proteomes" id="UP000800038"/>
    </source>
</evidence>
<protein>
    <submittedName>
        <fullName evidence="2">Uncharacterized protein</fullName>
    </submittedName>
</protein>
<evidence type="ECO:0000256" key="1">
    <source>
        <dbReference type="SAM" id="SignalP"/>
    </source>
</evidence>
<dbReference type="OrthoDB" id="3241054at2759"/>
<name>A0A6A5T2D0_9PLEO</name>
<dbReference type="AlphaFoldDB" id="A0A6A5T2D0"/>
<organism evidence="2 3">
    <name type="scientific">Clathrospora elynae</name>
    <dbReference type="NCBI Taxonomy" id="706981"/>
    <lineage>
        <taxon>Eukaryota</taxon>
        <taxon>Fungi</taxon>
        <taxon>Dikarya</taxon>
        <taxon>Ascomycota</taxon>
        <taxon>Pezizomycotina</taxon>
        <taxon>Dothideomycetes</taxon>
        <taxon>Pleosporomycetidae</taxon>
        <taxon>Pleosporales</taxon>
        <taxon>Diademaceae</taxon>
        <taxon>Clathrospora</taxon>
    </lineage>
</organism>
<sequence>MLFKSILISSALLAFSAVEVSAHAAINPALGVKGTAVRNDVQRPSAAKPCGNAALTGIDASTAVQADAAGAFTVNVTNFNGGKDGSRSVTMQVDAAGTGAKFVAGKVTTNGVAAPATTGTDKVTASLPAGTKCTGGASGDLCLASFKTAGGFGNCVVVQQGAGGAAAGGAAAGGAAAGGAVAGGAAAGAATGTLIPSQFVIQLTDSFDRKHWRGQGQCRR</sequence>
<dbReference type="Proteomes" id="UP000800038">
    <property type="component" value="Unassembled WGS sequence"/>
</dbReference>
<accession>A0A6A5T2D0</accession>